<sequence>MMRLNRITVKQDDNCKIVKKLKGMLKISKLVLGDNENPENLGLIGELNLELWGLEVRLGIPFGNIGKNVVFVKKVVIKLFVLPKILLEQSREKGYETLAANLQQIRHFTYKLPSGFAIDDLDNGTGIAATLIKEKASWHKSCSLKFTDPKRLQTLTESLEASPVSTSVEGLDETLERTFTRSTTVAVNPKNYICFICKLASAWNNPLHHCETDRIFEHVKQCAEQLGDLPLIAILSDGDLVAQEAKYHGRCLARLYNRCRQAETSNTSDKTEVMCEGLAFADLLLYMREKLKTLEKKCVFRMGELKKLYSTRLAQLLGVESAGNLQEHHNTRLRQKILTQFPQLKAEKSGREYILLLDSATVLNNIEHEDQDDNAIAFSKFISNIRKQVASNNVVFEGTFEEKCEEECIPPTLLATVNLILYGSTVNNDCRATKPALSSCQLIILNMKTTLPKGKTVRLKKTREVPLSLYMALSSYGHNRDKNHIDEMHSRGMSVSYNRVMEVTSQLCRLVVKRADDDGVVCPSNLKHNIFTVSALDNIDFHSTSTTCEGEFHGTGISLFQLPSKYDLPTARTFTRNFSDVAESGLRSVPDLPDSYALVPEAFLLNKQPAHNGCSGNTANAMTFTDGIFQEWRKEQLWLENMCNVLSGIITDETLKDSFLQFENPFLPGNDGLLLALDTRVVAGPTSVKALYDAEKIGHQMYNDFVQDRLYLKNKSVYAPIPKATIKIFAQSKLPPTKSKIADLKADVQLFSRLFVVGINRNLDMDLFFKYENQMCPPSLAVNGNLRQGAKSHLVEIITKDEANPAQPVNSSAIIFDGAGLVHNIKPSPAQSTFDSYFQNQIVPHITNLAETFDAERIDVVWDLYSANTIKGAVQEGRGTGVRRQNIPYKGSLPKDWSDYLRNASNKEELFRYIGENLIETFTTLQVVTNIDAKILSTSNHTGLNGANCSHLQEADGRIFLHAMDCVLFGAKRIIIRSTDTDVVVLSVSHYHELARHGLEMLWVLYGSGNKKKFISAHQVANTLGEEREEKFQKLPIPAVPTVDREPLDDRNIAAFITDEHHGVYQLGTKSGVIKTWFTRSEIEAVEVDQRASNGSRFSTDINQLDSDKPRLAPSVRQVHPLCDEKAQLLAYEKPASLETHHHNRPSIDLNASPPPYPKRASLDSNPSPTSYPITPNICVEAGRIEFIKQTVDGASENVATSKIDERITVTRGLQTDEEEKFDDTKESLKARIAELEAALEAAQNVEQRDKQNLGKLQRQLSRRESAQRDADRERRLRADSEARAKQALQEAARCRSRLKLLTHEFSRMEETVRSMLVYKSRAEQLRQEKAALTVAFESRCQQYQTTITRLNQEILSLRQQVDKVNSEPGIREGALQAHSVALHRQAEESRKQYERCLDDVANQVVKALLAQKGLREEITNLHKRIQDLESQNRALTSMLVHQLRGDSMSLSDLDLSAPNHLALEDSCKENVEDNTSADVSPTNLMKTSLTVKHCNSFNSDVLDNSSSESHTDTLTNLKILTKTEKHLSADSKLIDKQFSLEDKKRHQILTKLWTELKGTEVTPKRLLEALSSVDSSLWIPPQRPVSLNLQLPILQATKYRRSRPVIAQSNSKSEEETTGNESPESGNRDEGYSTMSSDVQAEVSKASGEAVIASRGLEDLKEATDETEVAETRLLNADNQDSDILYIPINLLGINPRNSYPPTKDILPFQHIMRSFSDSHLCIKITTAPSPCYSLSSPISSSPSILLLDITEKKMNPLRRVKAAASLLANGAMEFMDDQTSPGSWSSAAEECLKCTTLDAEYIQQWLRLDETRSAIQQHHRDMLELEYDHTELEDWSLSLSNDDVRNDQKKMEAMTPGQISLSTTLPSIQENNALELEEDSNECLWNNSSYMMDREGHELVALLMDTNDCQVEKQWPYAVHDPLNLNNSPDNSWSSNGSDCCHSYEPETYSKRSSAALSGCSDDTGELPAIGTDFTRDFYRLVKFESTKSLASTSSRSLGGALSESGDRETALQNVLTFIAEQQKYVHSCDGKDSRPRSVGDITKDFNTDGPPQNSASGTKASKNENYVTLKQLATEYSLNEQNSVKDIPINVNNDAVNLESYPNISYAEEVCLVTPLDVESENCSNISEHPVDICSSISVGISATDFNNTFLDLKANDVGDNSDNLTISSDLIKSGDTLCSDYSTQNNMSESVTSSISTPDTIVSKIPRLKHTPSKIPVSPNKSIKNNQNNNNVHESKLPKSKTQYKNSKISRPVGAQKQRAVHVQNSQSQPVITSERLPQFSSGVISTIIDGPPHRAVSFHERATSKDVIDELNRMIQKGDDVINNHEKSEDNQSTKLDEACRPTGWIHVEKDIDLTDPKARANLLDVMMASVSSDSSPTSSCGGSVGSDSTEEAPDYGHLHRLHKFHRQKKASASAPCTPITETAV</sequence>
<evidence type="ECO:0000256" key="2">
    <source>
        <dbReference type="SAM" id="MobiDB-lite"/>
    </source>
</evidence>
<protein>
    <submittedName>
        <fullName evidence="3">Uncharacterized protein</fullName>
    </submittedName>
</protein>
<feature type="region of interest" description="Disordered" evidence="2">
    <location>
        <begin position="2213"/>
        <end position="2274"/>
    </location>
</feature>
<feature type="compositionally biased region" description="Basic and acidic residues" evidence="2">
    <location>
        <begin position="2031"/>
        <end position="2049"/>
    </location>
</feature>
<feature type="region of interest" description="Disordered" evidence="2">
    <location>
        <begin position="1089"/>
        <end position="1109"/>
    </location>
</feature>
<proteinExistence type="predicted"/>
<accession>A0AAN7ZP50</accession>
<feature type="region of interest" description="Disordered" evidence="2">
    <location>
        <begin position="2411"/>
        <end position="2430"/>
    </location>
</feature>
<comment type="caution">
    <text evidence="3">The sequence shown here is derived from an EMBL/GenBank/DDBJ whole genome shotgun (WGS) entry which is preliminary data.</text>
</comment>
<feature type="coiled-coil region" evidence="1">
    <location>
        <begin position="1341"/>
        <end position="1439"/>
    </location>
</feature>
<feature type="compositionally biased region" description="Polar residues" evidence="2">
    <location>
        <begin position="1091"/>
        <end position="1105"/>
    </location>
</feature>
<evidence type="ECO:0000313" key="4">
    <source>
        <dbReference type="Proteomes" id="UP001329430"/>
    </source>
</evidence>
<feature type="compositionally biased region" description="Polar residues" evidence="2">
    <location>
        <begin position="2244"/>
        <end position="2253"/>
    </location>
</feature>
<dbReference type="PANTHER" id="PTHR21740">
    <property type="entry name" value="NCK-ASSOCIATED PROTEIN 5"/>
    <property type="match status" value="1"/>
</dbReference>
<dbReference type="InterPro" id="IPR026163">
    <property type="entry name" value="Nckap5l"/>
</dbReference>
<feature type="region of interest" description="Disordered" evidence="2">
    <location>
        <begin position="1603"/>
        <end position="1641"/>
    </location>
</feature>
<feature type="region of interest" description="Disordered" evidence="2">
    <location>
        <begin position="1140"/>
        <end position="1170"/>
    </location>
</feature>
<feature type="compositionally biased region" description="Low complexity" evidence="2">
    <location>
        <begin position="2376"/>
        <end position="2387"/>
    </location>
</feature>
<dbReference type="EMBL" id="JAVRBK010000004">
    <property type="protein sequence ID" value="KAK5645398.1"/>
    <property type="molecule type" value="Genomic_DNA"/>
</dbReference>
<keyword evidence="4" id="KW-1185">Reference proteome</keyword>
<feature type="compositionally biased region" description="Polar residues" evidence="2">
    <location>
        <begin position="2052"/>
        <end position="2064"/>
    </location>
</feature>
<dbReference type="PANTHER" id="PTHR21740:SF8">
    <property type="entry name" value="NCK-ASSOCIATED PROTEIN 5"/>
    <property type="match status" value="1"/>
</dbReference>
<gene>
    <name evidence="3" type="ORF">RI129_006698</name>
</gene>
<organism evidence="3 4">
    <name type="scientific">Pyrocoelia pectoralis</name>
    <dbReference type="NCBI Taxonomy" id="417401"/>
    <lineage>
        <taxon>Eukaryota</taxon>
        <taxon>Metazoa</taxon>
        <taxon>Ecdysozoa</taxon>
        <taxon>Arthropoda</taxon>
        <taxon>Hexapoda</taxon>
        <taxon>Insecta</taxon>
        <taxon>Pterygota</taxon>
        <taxon>Neoptera</taxon>
        <taxon>Endopterygota</taxon>
        <taxon>Coleoptera</taxon>
        <taxon>Polyphaga</taxon>
        <taxon>Elateriformia</taxon>
        <taxon>Elateroidea</taxon>
        <taxon>Lampyridae</taxon>
        <taxon>Lampyrinae</taxon>
        <taxon>Pyrocoelia</taxon>
    </lineage>
</organism>
<feature type="region of interest" description="Disordered" evidence="2">
    <location>
        <begin position="1247"/>
        <end position="1285"/>
    </location>
</feature>
<dbReference type="Proteomes" id="UP001329430">
    <property type="component" value="Chromosome 4"/>
</dbReference>
<feature type="compositionally biased region" description="Basic and acidic residues" evidence="2">
    <location>
        <begin position="1262"/>
        <end position="1285"/>
    </location>
</feature>
<name>A0AAN7ZP50_9COLE</name>
<feature type="region of interest" description="Disordered" evidence="2">
    <location>
        <begin position="2031"/>
        <end position="2064"/>
    </location>
</feature>
<evidence type="ECO:0000256" key="1">
    <source>
        <dbReference type="SAM" id="Coils"/>
    </source>
</evidence>
<evidence type="ECO:0000313" key="3">
    <source>
        <dbReference type="EMBL" id="KAK5645398.1"/>
    </source>
</evidence>
<feature type="region of interest" description="Disordered" evidence="2">
    <location>
        <begin position="2376"/>
        <end position="2400"/>
    </location>
</feature>
<keyword evidence="1" id="KW-0175">Coiled coil</keyword>
<reference evidence="3 4" key="1">
    <citation type="journal article" date="2024" name="Insects">
        <title>An Improved Chromosome-Level Genome Assembly of the Firefly Pyrocoelia pectoralis.</title>
        <authorList>
            <person name="Fu X."/>
            <person name="Meyer-Rochow V.B."/>
            <person name="Ballantyne L."/>
            <person name="Zhu X."/>
        </authorList>
    </citation>
    <scope>NUCLEOTIDE SEQUENCE [LARGE SCALE GENOMIC DNA]</scope>
    <source>
        <strain evidence="3">XCY_ONT2</strain>
    </source>
</reference>